<dbReference type="GO" id="GO:0046982">
    <property type="term" value="F:protein heterodimerization activity"/>
    <property type="evidence" value="ECO:0007669"/>
    <property type="project" value="InterPro"/>
</dbReference>
<dbReference type="PhylomeDB" id="A7T062"/>
<sequence>QVLTKRRIQELLHEIDPREQMDDEVEDLLLQVADDFIENVVNSSAQIAKHRKSNTLEVKDVQLHLERCWNMWIPGFGADELRPYKKAASTEAHKQRLALIRKSLKK</sequence>
<comment type="similarity">
    <text evidence="2">Belongs to the TAF12 family.</text>
</comment>
<dbReference type="Proteomes" id="UP000001593">
    <property type="component" value="Unassembled WGS sequence"/>
</dbReference>
<feature type="non-terminal residue" evidence="8">
    <location>
        <position position="106"/>
    </location>
</feature>
<gene>
    <name evidence="8" type="ORF">NEMVEDRAFT_v1g139976</name>
</gene>
<dbReference type="FunFam" id="1.10.20.10:FF:000011">
    <property type="entry name" value="Transcription initiation factor TFIID subunit 12"/>
    <property type="match status" value="1"/>
</dbReference>
<dbReference type="InterPro" id="IPR037794">
    <property type="entry name" value="TAF12"/>
</dbReference>
<dbReference type="InParanoid" id="A7T062"/>
<evidence type="ECO:0000256" key="1">
    <source>
        <dbReference type="ARBA" id="ARBA00004123"/>
    </source>
</evidence>
<dbReference type="GO" id="GO:0005669">
    <property type="term" value="C:transcription factor TFIID complex"/>
    <property type="evidence" value="ECO:0007669"/>
    <property type="project" value="InterPro"/>
</dbReference>
<keyword evidence="5" id="KW-0804">Transcription</keyword>
<proteinExistence type="inferred from homology"/>
<dbReference type="eggNOG" id="KOG1142">
    <property type="taxonomic scope" value="Eukaryota"/>
</dbReference>
<dbReference type="InterPro" id="IPR009072">
    <property type="entry name" value="Histone-fold"/>
</dbReference>
<dbReference type="GO" id="GO:0006352">
    <property type="term" value="P:DNA-templated transcription initiation"/>
    <property type="evidence" value="ECO:0007669"/>
    <property type="project" value="InterPro"/>
</dbReference>
<dbReference type="EMBL" id="DS470004">
    <property type="protein sequence ID" value="EDO30658.1"/>
    <property type="molecule type" value="Genomic_DNA"/>
</dbReference>
<name>A7T062_NEMVE</name>
<evidence type="ECO:0000256" key="6">
    <source>
        <dbReference type="ARBA" id="ARBA00023242"/>
    </source>
</evidence>
<dbReference type="AlphaFoldDB" id="A7T062"/>
<keyword evidence="9" id="KW-1185">Reference proteome</keyword>
<dbReference type="HOGENOM" id="CLU_093619_4_0_1"/>
<evidence type="ECO:0000256" key="5">
    <source>
        <dbReference type="ARBA" id="ARBA00023163"/>
    </source>
</evidence>
<evidence type="ECO:0000313" key="8">
    <source>
        <dbReference type="EMBL" id="EDO30658.1"/>
    </source>
</evidence>
<dbReference type="Gene3D" id="1.10.20.10">
    <property type="entry name" value="Histone, subunit A"/>
    <property type="match status" value="1"/>
</dbReference>
<dbReference type="PANTHER" id="PTHR12264:SF21">
    <property type="entry name" value="TRANSCRIPTION INITIATION FACTOR TFIID SUBUNIT 12"/>
    <property type="match status" value="1"/>
</dbReference>
<dbReference type="GO" id="GO:0000124">
    <property type="term" value="C:SAGA complex"/>
    <property type="evidence" value="ECO:0007669"/>
    <property type="project" value="InterPro"/>
</dbReference>
<dbReference type="KEGG" id="nve:5501467"/>
<evidence type="ECO:0000256" key="4">
    <source>
        <dbReference type="ARBA" id="ARBA00023015"/>
    </source>
</evidence>
<protein>
    <recommendedName>
        <fullName evidence="3">Transcription initiation factor TFIID subunit 12</fullName>
    </recommendedName>
</protein>
<accession>A7T062</accession>
<feature type="domain" description="Transcription initiation factor TFIID subunit 12" evidence="7">
    <location>
        <begin position="4"/>
        <end position="71"/>
    </location>
</feature>
<organism evidence="8 9">
    <name type="scientific">Nematostella vectensis</name>
    <name type="common">Starlet sea anemone</name>
    <dbReference type="NCBI Taxonomy" id="45351"/>
    <lineage>
        <taxon>Eukaryota</taxon>
        <taxon>Metazoa</taxon>
        <taxon>Cnidaria</taxon>
        <taxon>Anthozoa</taxon>
        <taxon>Hexacorallia</taxon>
        <taxon>Actiniaria</taxon>
        <taxon>Edwardsiidae</taxon>
        <taxon>Nematostella</taxon>
    </lineage>
</organism>
<keyword evidence="4" id="KW-0805">Transcription regulation</keyword>
<evidence type="ECO:0000313" key="9">
    <source>
        <dbReference type="Proteomes" id="UP000001593"/>
    </source>
</evidence>
<evidence type="ECO:0000259" key="7">
    <source>
        <dbReference type="Pfam" id="PF03847"/>
    </source>
</evidence>
<dbReference type="OrthoDB" id="2193432at2759"/>
<comment type="subcellular location">
    <subcellularLocation>
        <location evidence="1">Nucleus</location>
    </subcellularLocation>
</comment>
<dbReference type="PANTHER" id="PTHR12264">
    <property type="entry name" value="TRANSCRIPTION INITIATION FACTOR TFIID SUBUNIT 12"/>
    <property type="match status" value="1"/>
</dbReference>
<reference evidence="8 9" key="1">
    <citation type="journal article" date="2007" name="Science">
        <title>Sea anemone genome reveals ancestral eumetazoan gene repertoire and genomic organization.</title>
        <authorList>
            <person name="Putnam N.H."/>
            <person name="Srivastava M."/>
            <person name="Hellsten U."/>
            <person name="Dirks B."/>
            <person name="Chapman J."/>
            <person name="Salamov A."/>
            <person name="Terry A."/>
            <person name="Shapiro H."/>
            <person name="Lindquist E."/>
            <person name="Kapitonov V.V."/>
            <person name="Jurka J."/>
            <person name="Genikhovich G."/>
            <person name="Grigoriev I.V."/>
            <person name="Lucas S.M."/>
            <person name="Steele R.E."/>
            <person name="Finnerty J.R."/>
            <person name="Technau U."/>
            <person name="Martindale M.Q."/>
            <person name="Rokhsar D.S."/>
        </authorList>
    </citation>
    <scope>NUCLEOTIDE SEQUENCE [LARGE SCALE GENOMIC DNA]</scope>
    <source>
        <strain evidence="9">CH2 X CH6</strain>
    </source>
</reference>
<keyword evidence="6" id="KW-0539">Nucleus</keyword>
<dbReference type="CDD" id="cd07981">
    <property type="entry name" value="HFD_TAF12"/>
    <property type="match status" value="1"/>
</dbReference>
<evidence type="ECO:0000256" key="3">
    <source>
        <dbReference type="ARBA" id="ARBA00017484"/>
    </source>
</evidence>
<dbReference type="STRING" id="45351.A7T062"/>
<dbReference type="Pfam" id="PF03847">
    <property type="entry name" value="TFIID_20kDa"/>
    <property type="match status" value="1"/>
</dbReference>
<dbReference type="SUPFAM" id="SSF47113">
    <property type="entry name" value="Histone-fold"/>
    <property type="match status" value="1"/>
</dbReference>
<dbReference type="InterPro" id="IPR003228">
    <property type="entry name" value="TFIID_TAF12_dom"/>
</dbReference>
<evidence type="ECO:0000256" key="2">
    <source>
        <dbReference type="ARBA" id="ARBA00007530"/>
    </source>
</evidence>
<dbReference type="OMA" id="HRRDTTV"/>